<proteinExistence type="predicted"/>
<dbReference type="SUPFAM" id="SSF54695">
    <property type="entry name" value="POZ domain"/>
    <property type="match status" value="2"/>
</dbReference>
<evidence type="ECO:0000259" key="2">
    <source>
        <dbReference type="PROSITE" id="PS50097"/>
    </source>
</evidence>
<feature type="coiled-coil region" evidence="1">
    <location>
        <begin position="456"/>
        <end position="521"/>
    </location>
</feature>
<dbReference type="PANTHER" id="PTHR22744">
    <property type="entry name" value="HELIX LOOP HELIX PROTEIN 21-RELATED"/>
    <property type="match status" value="1"/>
</dbReference>
<keyword evidence="4" id="KW-1185">Reference proteome</keyword>
<dbReference type="Proteomes" id="UP000835052">
    <property type="component" value="Unassembled WGS sequence"/>
</dbReference>
<accession>A0A8S1HSN7</accession>
<feature type="coiled-coil region" evidence="1">
    <location>
        <begin position="759"/>
        <end position="794"/>
    </location>
</feature>
<dbReference type="AlphaFoldDB" id="A0A8S1HSN7"/>
<name>A0A8S1HSN7_9PELO</name>
<comment type="caution">
    <text evidence="3">The sequence shown here is derived from an EMBL/GenBank/DDBJ whole genome shotgun (WGS) entry which is preliminary data.</text>
</comment>
<evidence type="ECO:0000313" key="3">
    <source>
        <dbReference type="EMBL" id="CAD6199119.1"/>
    </source>
</evidence>
<dbReference type="Gene3D" id="3.30.710.10">
    <property type="entry name" value="Potassium Channel Kv1.1, Chain A"/>
    <property type="match status" value="2"/>
</dbReference>
<feature type="domain" description="BTB" evidence="2">
    <location>
        <begin position="238"/>
        <end position="309"/>
    </location>
</feature>
<dbReference type="EMBL" id="CAJGYM010000155">
    <property type="protein sequence ID" value="CAD6199119.1"/>
    <property type="molecule type" value="Genomic_DNA"/>
</dbReference>
<keyword evidence="1" id="KW-0175">Coiled coil</keyword>
<sequence>MNFMICERKEPDLLIITVVWKREWSRLKAFEPSEQKIKTLDEVLDLRRERNKILDLHDLKQEWIKPDVSGLRKERIELRDQLSQKSKECAEVKSELNDLKLLQLELKEKLVNAHCENAKMNAIPLQLNMARAETKVLRRNLESLSRKNEQLQSENQNWKAVLSALADAARFKTEKYVMQACSPLKIATAQTPAQNDAKSVHVTWGVSVCALHASCLVHYRVRILDGSMFDFSSSETAHDEVFFVEGQPFYVHSQNVFVHSSVLERIVNEKKNEMKEDKIKKEIEEEQISGIELNDVTADEFRHFLNAIYPVRNGICAESVGAVLKLAVMYKATVLFPKCERFLRSEEGKKICVVQRWDWAARYRMNDLQEDLYKSMNSLHELARLSEIPEWINMCEAAKNQIGKEEVETLGEERIVILRNHPQREREIKIPLHDPKEEPYEPADTKEQPKNLLAQLKKKSEECDRVKLELLTLKHRFETLVENSDVLHFEKARLQASVEELTQANTEMGNLRKNLITLHNENTKLKASVETLNQTKLEPEYLREELKVSHCENMKVSNIELKETLHELDLARERVRTQQKNINFLSLQNENLRFEIQDLRSVLSVFIGSERNESPLTVTTNEAQADAQLVNFKWRERTFFNEFSRCVVEITCRPKNRRVSTFLNAIHPFRDGICAKNVGAVLRLAEMYEAASLFAKCERFLRSEEGKKICVVQRLDWAARYRMNDLENDLYQSMNGLHMLAELGENPEWINLLEVDDTLDAKEQRYELTIRNLKEQQLNQLEKLEKKSEECDRVKLELSTLKYRFETFIGNSDVLHYENARLQASIEELTLNNSEIGALRENLISLHNENAKLKASVEKLTLKNLELEYLREKQKDSQYGNSEAKQGDAKLRELLHELSLTKTKVKVQRKNLNYLSFHNDNLESEFTAADAPAQTDAKLVDIEWQERTFFDGNSRCVVEIGCCPKNFSTCWDIKTKMLITYLYNKQEFSETKTCCFSSQDPLVLFVLNKTSMSLKKHKFSAMEFGVNERQISGIELSDVTAEEFRHFLNAIYASRDGICAESVRAVLKLADMYEATVLFPKCEHFLRSEEGKKIGTGSCSEKEKRLQEDLYKSMNSLHKLAKIGDDL</sequence>
<dbReference type="InterPro" id="IPR011333">
    <property type="entry name" value="SKP1/BTB/POZ_sf"/>
</dbReference>
<gene>
    <name evidence="3" type="ORF">CAUJ_LOCUS15023</name>
</gene>
<dbReference type="SMART" id="SM00225">
    <property type="entry name" value="BTB"/>
    <property type="match status" value="2"/>
</dbReference>
<protein>
    <recommendedName>
        <fullName evidence="2">BTB domain-containing protein</fullName>
    </recommendedName>
</protein>
<dbReference type="Pfam" id="PF00651">
    <property type="entry name" value="BTB"/>
    <property type="match status" value="2"/>
</dbReference>
<organism evidence="3 4">
    <name type="scientific">Caenorhabditis auriculariae</name>
    <dbReference type="NCBI Taxonomy" id="2777116"/>
    <lineage>
        <taxon>Eukaryota</taxon>
        <taxon>Metazoa</taxon>
        <taxon>Ecdysozoa</taxon>
        <taxon>Nematoda</taxon>
        <taxon>Chromadorea</taxon>
        <taxon>Rhabditida</taxon>
        <taxon>Rhabditina</taxon>
        <taxon>Rhabditomorpha</taxon>
        <taxon>Rhabditoidea</taxon>
        <taxon>Rhabditidae</taxon>
        <taxon>Peloderinae</taxon>
        <taxon>Caenorhabditis</taxon>
    </lineage>
</organism>
<dbReference type="PROSITE" id="PS50097">
    <property type="entry name" value="BTB"/>
    <property type="match status" value="1"/>
</dbReference>
<feature type="coiled-coil region" evidence="1">
    <location>
        <begin position="68"/>
        <end position="168"/>
    </location>
</feature>
<reference evidence="3" key="1">
    <citation type="submission" date="2020-10" db="EMBL/GenBank/DDBJ databases">
        <authorList>
            <person name="Kikuchi T."/>
        </authorList>
    </citation>
    <scope>NUCLEOTIDE SEQUENCE</scope>
    <source>
        <strain evidence="3">NKZ352</strain>
    </source>
</reference>
<dbReference type="CDD" id="cd18186">
    <property type="entry name" value="BTB_POZ_ZBTB_KLHL-like"/>
    <property type="match status" value="2"/>
</dbReference>
<evidence type="ECO:0000313" key="4">
    <source>
        <dbReference type="Proteomes" id="UP000835052"/>
    </source>
</evidence>
<evidence type="ECO:0000256" key="1">
    <source>
        <dbReference type="SAM" id="Coils"/>
    </source>
</evidence>
<dbReference type="InterPro" id="IPR000210">
    <property type="entry name" value="BTB/POZ_dom"/>
</dbReference>
<dbReference type="PANTHER" id="PTHR22744:SF17">
    <property type="entry name" value="BTB DOMAIN-CONTAINING PROTEIN"/>
    <property type="match status" value="1"/>
</dbReference>